<dbReference type="InterPro" id="IPR036779">
    <property type="entry name" value="LysM_dom_sf"/>
</dbReference>
<reference evidence="3" key="1">
    <citation type="journal article" date="2014" name="Int. J. Syst. Evol. Microbiol.">
        <title>Complete genome of a new Firmicutes species belonging to the dominant human colonic microbiota ('Ruminococcus bicirculans') reveals two chromosomes and a selective capacity to utilize plant glucans.</title>
        <authorList>
            <consortium name="NISC Comparative Sequencing Program"/>
            <person name="Wegmann U."/>
            <person name="Louis P."/>
            <person name="Goesmann A."/>
            <person name="Henrissat B."/>
            <person name="Duncan S.H."/>
            <person name="Flint H.J."/>
        </authorList>
    </citation>
    <scope>NUCLEOTIDE SEQUENCE</scope>
    <source>
        <strain evidence="3">NBRC 108219</strain>
    </source>
</reference>
<protein>
    <recommendedName>
        <fullName evidence="2">LysM domain-containing protein</fullName>
    </recommendedName>
</protein>
<comment type="caution">
    <text evidence="3">The sequence shown here is derived from an EMBL/GenBank/DDBJ whole genome shotgun (WGS) entry which is preliminary data.</text>
</comment>
<feature type="compositionally biased region" description="Polar residues" evidence="1">
    <location>
        <begin position="1"/>
        <end position="36"/>
    </location>
</feature>
<evidence type="ECO:0000259" key="2">
    <source>
        <dbReference type="PROSITE" id="PS51782"/>
    </source>
</evidence>
<dbReference type="Proteomes" id="UP001161391">
    <property type="component" value="Unassembled WGS sequence"/>
</dbReference>
<evidence type="ECO:0000313" key="4">
    <source>
        <dbReference type="Proteomes" id="UP001161391"/>
    </source>
</evidence>
<reference evidence="3" key="2">
    <citation type="submission" date="2023-01" db="EMBL/GenBank/DDBJ databases">
        <title>Draft genome sequence of Algimonas ampicilliniresistens strain NBRC 108219.</title>
        <authorList>
            <person name="Sun Q."/>
            <person name="Mori K."/>
        </authorList>
    </citation>
    <scope>NUCLEOTIDE SEQUENCE</scope>
    <source>
        <strain evidence="3">NBRC 108219</strain>
    </source>
</reference>
<organism evidence="3 4">
    <name type="scientific">Algimonas ampicilliniresistens</name>
    <dbReference type="NCBI Taxonomy" id="1298735"/>
    <lineage>
        <taxon>Bacteria</taxon>
        <taxon>Pseudomonadati</taxon>
        <taxon>Pseudomonadota</taxon>
        <taxon>Alphaproteobacteria</taxon>
        <taxon>Maricaulales</taxon>
        <taxon>Robiginitomaculaceae</taxon>
        <taxon>Algimonas</taxon>
    </lineage>
</organism>
<feature type="domain" description="LysM" evidence="2">
    <location>
        <begin position="142"/>
        <end position="191"/>
    </location>
</feature>
<sequence length="783" mass="80520">MASSVSYDSDTSDGSNALHTTTYTRDSSGDLTSSYINDGRPRTVTFTNDVSGQVIDRTEVSPAAYEPREIRYRFGGREMGMTGNNGDVAQMDYAHAAADRTITPDTGANGAFRHGSTSDDRVADFNNSFDPINSYAQGSRAGTYMARGGETFSALAASLYGDSALWYKLAQANPAIASPDVALSAGQTVRLPANVMRSSFNASIFAPYDPGEAIGDLSPTTPEQPKEGGQNCGVVGQILLTVVAVAVSAIVAPYLTAALGTVAGGAATGAVASTVSQGVGVATGIQDKFNWKSVGLAAISGGLSRGASAKFGGSTNFGQDLLRGSGVNALTQGLGVATGLQESFSWSGVAAAGIGSGVGAAAGRELGSGFGNGIGRDVAVGTASALANAATRSALDGSNFGDNIVAAIPDVIGGALGNAVGSAVGSTLASRADRTAVLGSSATTAQSGLAQSHALTQGVTYAPDEVTVTGVRVSGVSLEQARAFNLGAQRDAEVAQIVAGRHDAFWANHLGANRLASVAAVNRHADFNVAYDSLIGATAASRFGAIGSAEVAIGRHARAIAEPRLARLAYEEVVRATQDINRQIMVENYHGLATHMAQAQRPIAEGLSYIPVVGGGAAAAMAYQDYKNGDKISAIANVAGVIPGVKLVGLGSKFGARSTRLVANTVENRSALRSIHAQANTVLTAAKSGHKRFGDHVHHVLPIKGVGSRIDKLRVRVAQRVLIKNGINPGVDIDNLVFAARGRGVHGKVPQRELTEEIFKARDRGAGKLREILRDHRIIAREK</sequence>
<proteinExistence type="predicted"/>
<evidence type="ECO:0000256" key="1">
    <source>
        <dbReference type="SAM" id="MobiDB-lite"/>
    </source>
</evidence>
<accession>A0ABQ5V4X5</accession>
<keyword evidence="4" id="KW-1185">Reference proteome</keyword>
<dbReference type="EMBL" id="BSNK01000001">
    <property type="protein sequence ID" value="GLQ22528.1"/>
    <property type="molecule type" value="Genomic_DNA"/>
</dbReference>
<dbReference type="PROSITE" id="PS51782">
    <property type="entry name" value="LYSM"/>
    <property type="match status" value="1"/>
</dbReference>
<dbReference type="InterPro" id="IPR018392">
    <property type="entry name" value="LysM"/>
</dbReference>
<name>A0ABQ5V4X5_9PROT</name>
<evidence type="ECO:0000313" key="3">
    <source>
        <dbReference type="EMBL" id="GLQ22528.1"/>
    </source>
</evidence>
<dbReference type="Gene3D" id="3.10.350.10">
    <property type="entry name" value="LysM domain"/>
    <property type="match status" value="1"/>
</dbReference>
<gene>
    <name evidence="3" type="ORF">GCM10007853_04020</name>
</gene>
<feature type="region of interest" description="Disordered" evidence="1">
    <location>
        <begin position="1"/>
        <end position="40"/>
    </location>
</feature>